<evidence type="ECO:0000259" key="1">
    <source>
        <dbReference type="PROSITE" id="PS50146"/>
    </source>
</evidence>
<dbReference type="SUPFAM" id="SSF111331">
    <property type="entry name" value="NAD kinase/diacylglycerol kinase-like"/>
    <property type="match status" value="1"/>
</dbReference>
<sequence>MSKFAQKVGRIPKVLYEHKKKTVFFSFCGYLAGDWVYRWSRNQTIRAEYSKIARIFGEKTISPEDRPRRIFVLINTDANLRNVVDNFTKNALPLFHLAGISVDIVKAKDEKQMEQLAGALDQQEADAIYVVGGDGAIGKVVSGIFKNREKSILPIGFYPGGYDNAFLKRIAPEVFANSQDVRAACESAMAVIEEQKRNLYAFEVKNAENDEIIEYGLSDLSMGWNRQIEEVRKKMWYFGGLRRRWAYIWEMCKRSPSPIELQIEYEQPCSGCQKCRPKPIILAPTWRWWHILTGTPKYRNSDAERDFTGIINEKCGEWQKMEAKGSEILIENQQNTDHSSLRLRISAADSSRLSVISDGFSARIAENHVGSSRNPDYYPIDISANSVRFKIAPEISDYIRKMWLSSIPTDKSAEICEKWWEVRGSLKKLECFLPKNVRLQEF</sequence>
<dbReference type="PANTHER" id="PTHR12358">
    <property type="entry name" value="SPHINGOSINE KINASE"/>
    <property type="match status" value="1"/>
</dbReference>
<name>A0A9P1IIY7_9PELO</name>
<proteinExistence type="predicted"/>
<dbReference type="GO" id="GO:0046513">
    <property type="term" value="P:ceramide biosynthetic process"/>
    <property type="evidence" value="ECO:0007669"/>
    <property type="project" value="TreeGrafter"/>
</dbReference>
<protein>
    <recommendedName>
        <fullName evidence="1">DAGKc domain-containing protein</fullName>
    </recommendedName>
</protein>
<dbReference type="GO" id="GO:0047620">
    <property type="term" value="F:acylglycerol kinase activity"/>
    <property type="evidence" value="ECO:0007669"/>
    <property type="project" value="TreeGrafter"/>
</dbReference>
<dbReference type="InterPro" id="IPR016064">
    <property type="entry name" value="NAD/diacylglycerol_kinase_sf"/>
</dbReference>
<dbReference type="Proteomes" id="UP001152747">
    <property type="component" value="Unassembled WGS sequence"/>
</dbReference>
<comment type="caution">
    <text evidence="2">The sequence shown here is derived from an EMBL/GenBank/DDBJ whole genome shotgun (WGS) entry which is preliminary data.</text>
</comment>
<dbReference type="GO" id="GO:0046512">
    <property type="term" value="P:sphingosine biosynthetic process"/>
    <property type="evidence" value="ECO:0007669"/>
    <property type="project" value="TreeGrafter"/>
</dbReference>
<keyword evidence="3" id="KW-1185">Reference proteome</keyword>
<dbReference type="PROSITE" id="PS50146">
    <property type="entry name" value="DAGK"/>
    <property type="match status" value="1"/>
</dbReference>
<dbReference type="GO" id="GO:0004143">
    <property type="term" value="F:ATP-dependent diacylglycerol kinase activity"/>
    <property type="evidence" value="ECO:0007669"/>
    <property type="project" value="TreeGrafter"/>
</dbReference>
<dbReference type="Pfam" id="PF00781">
    <property type="entry name" value="DAGK_cat"/>
    <property type="match status" value="1"/>
</dbReference>
<dbReference type="GO" id="GO:0016020">
    <property type="term" value="C:membrane"/>
    <property type="evidence" value="ECO:0007669"/>
    <property type="project" value="TreeGrafter"/>
</dbReference>
<dbReference type="InterPro" id="IPR001206">
    <property type="entry name" value="Diacylglycerol_kinase_cat_dom"/>
</dbReference>
<dbReference type="OrthoDB" id="9979394at2759"/>
<evidence type="ECO:0000313" key="2">
    <source>
        <dbReference type="EMBL" id="CAI5444072.1"/>
    </source>
</evidence>
<dbReference type="InterPro" id="IPR017438">
    <property type="entry name" value="ATP-NAD_kinase_N"/>
</dbReference>
<accession>A0A9P1IIY7</accession>
<feature type="domain" description="DAGKc" evidence="1">
    <location>
        <begin position="65"/>
        <end position="208"/>
    </location>
</feature>
<dbReference type="EMBL" id="CANHGI010000003">
    <property type="protein sequence ID" value="CAI5444072.1"/>
    <property type="molecule type" value="Genomic_DNA"/>
</dbReference>
<dbReference type="PANTHER" id="PTHR12358:SF31">
    <property type="entry name" value="ACYLGLYCEROL KINASE, MITOCHONDRIAL"/>
    <property type="match status" value="1"/>
</dbReference>
<reference evidence="2" key="1">
    <citation type="submission" date="2022-11" db="EMBL/GenBank/DDBJ databases">
        <authorList>
            <person name="Kikuchi T."/>
        </authorList>
    </citation>
    <scope>NUCLEOTIDE SEQUENCE</scope>
    <source>
        <strain evidence="2">PS1010</strain>
    </source>
</reference>
<gene>
    <name evidence="2" type="ORF">CAMP_LOCUS6709</name>
</gene>
<dbReference type="Gene3D" id="3.40.50.10330">
    <property type="entry name" value="Probable inorganic polyphosphate/atp-NAD kinase, domain 1"/>
    <property type="match status" value="1"/>
</dbReference>
<dbReference type="GO" id="GO:0005739">
    <property type="term" value="C:mitochondrion"/>
    <property type="evidence" value="ECO:0007669"/>
    <property type="project" value="TreeGrafter"/>
</dbReference>
<dbReference type="AlphaFoldDB" id="A0A9P1IIY7"/>
<dbReference type="GO" id="GO:0001729">
    <property type="term" value="F:ceramide kinase activity"/>
    <property type="evidence" value="ECO:0007669"/>
    <property type="project" value="TreeGrafter"/>
</dbReference>
<dbReference type="InterPro" id="IPR050187">
    <property type="entry name" value="Lipid_Phosphate_FormReg"/>
</dbReference>
<evidence type="ECO:0000313" key="3">
    <source>
        <dbReference type="Proteomes" id="UP001152747"/>
    </source>
</evidence>
<organism evidence="2 3">
    <name type="scientific">Caenorhabditis angaria</name>
    <dbReference type="NCBI Taxonomy" id="860376"/>
    <lineage>
        <taxon>Eukaryota</taxon>
        <taxon>Metazoa</taxon>
        <taxon>Ecdysozoa</taxon>
        <taxon>Nematoda</taxon>
        <taxon>Chromadorea</taxon>
        <taxon>Rhabditida</taxon>
        <taxon>Rhabditina</taxon>
        <taxon>Rhabditomorpha</taxon>
        <taxon>Rhabditoidea</taxon>
        <taxon>Rhabditidae</taxon>
        <taxon>Peloderinae</taxon>
        <taxon>Caenorhabditis</taxon>
    </lineage>
</organism>